<name>A0A1E5CUR5_9VIBR</name>
<sequence length="153" mass="16662">MASDSSVNASFLQHPATKIIGIALAVGIGFFASDLSKLVSQPKTKMIDDYCMVTTQTCSQNQVGMTLSRDAAQPLLPTVFRVEWPNTDASQLVLNLQGVEMNMGTARFSLAKIADGIYQGEIILPICTIDEMTWVGELTDGKTTVYPALRMKR</sequence>
<gene>
    <name evidence="2" type="ORF">A130_06915</name>
</gene>
<comment type="caution">
    <text evidence="2">The sequence shown here is derived from an EMBL/GenBank/DDBJ whole genome shotgun (WGS) entry which is preliminary data.</text>
</comment>
<reference evidence="2 3" key="1">
    <citation type="journal article" date="2012" name="Science">
        <title>Ecological populations of bacteria act as socially cohesive units of antibiotic production and resistance.</title>
        <authorList>
            <person name="Cordero O.X."/>
            <person name="Wildschutte H."/>
            <person name="Kirkup B."/>
            <person name="Proehl S."/>
            <person name="Ngo L."/>
            <person name="Hussain F."/>
            <person name="Le Roux F."/>
            <person name="Mincer T."/>
            <person name="Polz M.F."/>
        </authorList>
    </citation>
    <scope>NUCLEOTIDE SEQUENCE [LARGE SCALE GENOMIC DNA]</scope>
    <source>
        <strain evidence="2 3">FF-238</strain>
    </source>
</reference>
<proteinExistence type="predicted"/>
<keyword evidence="3" id="KW-1185">Reference proteome</keyword>
<keyword evidence="1" id="KW-1133">Transmembrane helix</keyword>
<evidence type="ECO:0000256" key="1">
    <source>
        <dbReference type="SAM" id="Phobius"/>
    </source>
</evidence>
<accession>A0A1E5CUR5</accession>
<organism evidence="2 3">
    <name type="scientific">Vibrio genomosp. F6 str. FF-238</name>
    <dbReference type="NCBI Taxonomy" id="1191298"/>
    <lineage>
        <taxon>Bacteria</taxon>
        <taxon>Pseudomonadati</taxon>
        <taxon>Pseudomonadota</taxon>
        <taxon>Gammaproteobacteria</taxon>
        <taxon>Vibrionales</taxon>
        <taxon>Vibrionaceae</taxon>
        <taxon>Vibrio</taxon>
    </lineage>
</organism>
<dbReference type="Proteomes" id="UP000094165">
    <property type="component" value="Unassembled WGS sequence"/>
</dbReference>
<dbReference type="EMBL" id="AJYW02000228">
    <property type="protein sequence ID" value="OEE73643.1"/>
    <property type="molecule type" value="Genomic_DNA"/>
</dbReference>
<keyword evidence="1" id="KW-0812">Transmembrane</keyword>
<feature type="transmembrane region" description="Helical" evidence="1">
    <location>
        <begin position="16"/>
        <end position="36"/>
    </location>
</feature>
<protein>
    <submittedName>
        <fullName evidence="2">Uncharacterized protein</fullName>
    </submittedName>
</protein>
<evidence type="ECO:0000313" key="2">
    <source>
        <dbReference type="EMBL" id="OEE73643.1"/>
    </source>
</evidence>
<keyword evidence="1" id="KW-0472">Membrane</keyword>
<dbReference type="AlphaFoldDB" id="A0A1E5CUR5"/>
<dbReference type="RefSeq" id="WP_017052243.1">
    <property type="nucleotide sequence ID" value="NZ_AJYW02000228.1"/>
</dbReference>
<evidence type="ECO:0000313" key="3">
    <source>
        <dbReference type="Proteomes" id="UP000094165"/>
    </source>
</evidence>